<feature type="region of interest" description="Disordered" evidence="1">
    <location>
        <begin position="246"/>
        <end position="274"/>
    </location>
</feature>
<reference evidence="2 3" key="1">
    <citation type="journal article" date="2021" name="Elife">
        <title>Chloroplast acquisition without the gene transfer in kleptoplastic sea slugs, Plakobranchus ocellatus.</title>
        <authorList>
            <person name="Maeda T."/>
            <person name="Takahashi S."/>
            <person name="Yoshida T."/>
            <person name="Shimamura S."/>
            <person name="Takaki Y."/>
            <person name="Nagai Y."/>
            <person name="Toyoda A."/>
            <person name="Suzuki Y."/>
            <person name="Arimoto A."/>
            <person name="Ishii H."/>
            <person name="Satoh N."/>
            <person name="Nishiyama T."/>
            <person name="Hasebe M."/>
            <person name="Maruyama T."/>
            <person name="Minagawa J."/>
            <person name="Obokata J."/>
            <person name="Shigenobu S."/>
        </authorList>
    </citation>
    <scope>NUCLEOTIDE SEQUENCE [LARGE SCALE GENOMIC DNA]</scope>
</reference>
<protein>
    <recommendedName>
        <fullName evidence="4">Treble-clef zinc-finger domain-containing protein</fullName>
    </recommendedName>
</protein>
<feature type="region of interest" description="Disordered" evidence="1">
    <location>
        <begin position="204"/>
        <end position="229"/>
    </location>
</feature>
<organism evidence="2 3">
    <name type="scientific">Plakobranchus ocellatus</name>
    <dbReference type="NCBI Taxonomy" id="259542"/>
    <lineage>
        <taxon>Eukaryota</taxon>
        <taxon>Metazoa</taxon>
        <taxon>Spiralia</taxon>
        <taxon>Lophotrochozoa</taxon>
        <taxon>Mollusca</taxon>
        <taxon>Gastropoda</taxon>
        <taxon>Heterobranchia</taxon>
        <taxon>Euthyneura</taxon>
        <taxon>Panpulmonata</taxon>
        <taxon>Sacoglossa</taxon>
        <taxon>Placobranchoidea</taxon>
        <taxon>Plakobranchidae</taxon>
        <taxon>Plakobranchus</taxon>
    </lineage>
</organism>
<accession>A0AAV4DA29</accession>
<comment type="caution">
    <text evidence="2">The sequence shown here is derived from an EMBL/GenBank/DDBJ whole genome shotgun (WGS) entry which is preliminary data.</text>
</comment>
<dbReference type="AlphaFoldDB" id="A0AAV4DA29"/>
<dbReference type="Proteomes" id="UP000735302">
    <property type="component" value="Unassembled WGS sequence"/>
</dbReference>
<keyword evidence="3" id="KW-1185">Reference proteome</keyword>
<gene>
    <name evidence="2" type="ORF">PoB_006732000</name>
</gene>
<feature type="region of interest" description="Disordered" evidence="1">
    <location>
        <begin position="20"/>
        <end position="74"/>
    </location>
</feature>
<feature type="compositionally biased region" description="Polar residues" evidence="1">
    <location>
        <begin position="214"/>
        <end position="226"/>
    </location>
</feature>
<name>A0AAV4DA29_9GAST</name>
<dbReference type="EMBL" id="BLXT01007646">
    <property type="protein sequence ID" value="GFO40815.1"/>
    <property type="molecule type" value="Genomic_DNA"/>
</dbReference>
<feature type="compositionally biased region" description="Basic and acidic residues" evidence="1">
    <location>
        <begin position="204"/>
        <end position="213"/>
    </location>
</feature>
<evidence type="ECO:0008006" key="4">
    <source>
        <dbReference type="Google" id="ProtNLM"/>
    </source>
</evidence>
<sequence>MNLPYRINLETVLDSLSASCDQSGASSKRQAMSSSSKKTPTKSSTFSDSKFPASQKAKRKRSPSPPAAATPRKQCTLCPTKRDRKIKMECSKCKSFPIVDDLTRPVWEDGINYKINLQEPFFGSLTIRFRPYAFIEEVLNGVHEYTILTIGSCTPGYSMCLMKKKESFYIFECHSKDEKGMPVPEESEDIPLIAFKTLKDLVESERKGKEQNKETPSSPAAQLSNKQKAKEFVTDTEIFGWISDSNAEDDVDYTPTKPKKPGQHKYWVQPGKEE</sequence>
<evidence type="ECO:0000256" key="1">
    <source>
        <dbReference type="SAM" id="MobiDB-lite"/>
    </source>
</evidence>
<evidence type="ECO:0000313" key="3">
    <source>
        <dbReference type="Proteomes" id="UP000735302"/>
    </source>
</evidence>
<evidence type="ECO:0000313" key="2">
    <source>
        <dbReference type="EMBL" id="GFO40815.1"/>
    </source>
</evidence>
<proteinExistence type="predicted"/>
<feature type="compositionally biased region" description="Low complexity" evidence="1">
    <location>
        <begin position="23"/>
        <end position="55"/>
    </location>
</feature>